<evidence type="ECO:0000313" key="2">
    <source>
        <dbReference type="Proteomes" id="UP001151760"/>
    </source>
</evidence>
<proteinExistence type="predicted"/>
<reference evidence="1" key="2">
    <citation type="submission" date="2022-01" db="EMBL/GenBank/DDBJ databases">
        <authorList>
            <person name="Yamashiro T."/>
            <person name="Shiraishi A."/>
            <person name="Satake H."/>
            <person name="Nakayama K."/>
        </authorList>
    </citation>
    <scope>NUCLEOTIDE SEQUENCE</scope>
</reference>
<name>A0ABQ5A260_9ASTR</name>
<accession>A0ABQ5A260</accession>
<dbReference type="EMBL" id="BQNB010011803">
    <property type="protein sequence ID" value="GJS95362.1"/>
    <property type="molecule type" value="Genomic_DNA"/>
</dbReference>
<gene>
    <name evidence="1" type="ORF">Tco_0802330</name>
</gene>
<reference evidence="1" key="1">
    <citation type="journal article" date="2022" name="Int. J. Mol. Sci.">
        <title>Draft Genome of Tanacetum Coccineum: Genomic Comparison of Closely Related Tanacetum-Family Plants.</title>
        <authorList>
            <person name="Yamashiro T."/>
            <person name="Shiraishi A."/>
            <person name="Nakayama K."/>
            <person name="Satake H."/>
        </authorList>
    </citation>
    <scope>NUCLEOTIDE SEQUENCE</scope>
</reference>
<protein>
    <submittedName>
        <fullName evidence="1">Uncharacterized protein</fullName>
    </submittedName>
</protein>
<sequence>MRHFRGLDAPGLNPEILEGLIHVLDEHNGLVRLFRTARDRCNAGEIPGFKIRLYNLGAIRGYKLPTSDVLGAIVFEDGPRSQTDFDVIIEFRGFYLELILKPRNGRGEGRKVTMNAYYQYQVGWILYRNVIRIFDPITYQVYTPSFVFFDNLSPPVSLKMSEEDQTVE</sequence>
<keyword evidence="2" id="KW-1185">Reference proteome</keyword>
<evidence type="ECO:0000313" key="1">
    <source>
        <dbReference type="EMBL" id="GJS95362.1"/>
    </source>
</evidence>
<organism evidence="1 2">
    <name type="scientific">Tanacetum coccineum</name>
    <dbReference type="NCBI Taxonomy" id="301880"/>
    <lineage>
        <taxon>Eukaryota</taxon>
        <taxon>Viridiplantae</taxon>
        <taxon>Streptophyta</taxon>
        <taxon>Embryophyta</taxon>
        <taxon>Tracheophyta</taxon>
        <taxon>Spermatophyta</taxon>
        <taxon>Magnoliopsida</taxon>
        <taxon>eudicotyledons</taxon>
        <taxon>Gunneridae</taxon>
        <taxon>Pentapetalae</taxon>
        <taxon>asterids</taxon>
        <taxon>campanulids</taxon>
        <taxon>Asterales</taxon>
        <taxon>Asteraceae</taxon>
        <taxon>Asteroideae</taxon>
        <taxon>Anthemideae</taxon>
        <taxon>Anthemidinae</taxon>
        <taxon>Tanacetum</taxon>
    </lineage>
</organism>
<dbReference type="Proteomes" id="UP001151760">
    <property type="component" value="Unassembled WGS sequence"/>
</dbReference>
<feature type="non-terminal residue" evidence="1">
    <location>
        <position position="168"/>
    </location>
</feature>
<comment type="caution">
    <text evidence="1">The sequence shown here is derived from an EMBL/GenBank/DDBJ whole genome shotgun (WGS) entry which is preliminary data.</text>
</comment>